<gene>
    <name evidence="8" type="ORF">MQE36_16355</name>
</gene>
<evidence type="ECO:0000313" key="9">
    <source>
        <dbReference type="Proteomes" id="UP000829476"/>
    </source>
</evidence>
<evidence type="ECO:0000256" key="1">
    <source>
        <dbReference type="ARBA" id="ARBA00004442"/>
    </source>
</evidence>
<dbReference type="SUPFAM" id="SSF48452">
    <property type="entry name" value="TPR-like"/>
    <property type="match status" value="1"/>
</dbReference>
<dbReference type="Pfam" id="PF07980">
    <property type="entry name" value="SusD_RagB"/>
    <property type="match status" value="1"/>
</dbReference>
<dbReference type="InterPro" id="IPR012944">
    <property type="entry name" value="SusD_RagB_dom"/>
</dbReference>
<evidence type="ECO:0000259" key="6">
    <source>
        <dbReference type="Pfam" id="PF07980"/>
    </source>
</evidence>
<evidence type="ECO:0000259" key="7">
    <source>
        <dbReference type="Pfam" id="PF14322"/>
    </source>
</evidence>
<sequence>MKKIFIYIVSLPFVLMSCELTDVLDNNPPDNLVPENVVNNQKDAEALLNGVYTTITSRTTPAYYMFTELIPSGMIGTMSSVGGGRNIEFTTNDVQYDNSEVQNLWTSFYRVIDMANTSIKLTSELEDSEFTGNKKAEILGEAHYLRAMATFDALRYYGQFYDLSSELGVVLREEPVNFVTRNKARSNVQECYDFIINDLMYAIDNAPDFSVTYRGSKTSAKALLAKVMFFKGDYSEAIQLVDAVVAEGNRSLESTFADVFDKGLNSSEMLFMTHRDVNSDTEDNNRKRFYPGKAGTTWYADLMDADPRKASSYNGTTILKVNHLDTFRPTYFMRLAELYLIKAEALLRSGAGVEQAKEPLDIIRERAGLEETTAGTLDELSQEIFEEIIRELAFENGSDWFAAIRFDKAKDLQPTIISEHQYILPIPEEEIIGNSQINPADQNPGY</sequence>
<feature type="domain" description="SusD-like N-terminal" evidence="7">
    <location>
        <begin position="24"/>
        <end position="227"/>
    </location>
</feature>
<keyword evidence="9" id="KW-1185">Reference proteome</keyword>
<dbReference type="PROSITE" id="PS51257">
    <property type="entry name" value="PROKAR_LIPOPROTEIN"/>
    <property type="match status" value="1"/>
</dbReference>
<dbReference type="RefSeq" id="WP_242937043.1">
    <property type="nucleotide sequence ID" value="NZ_CP094326.1"/>
</dbReference>
<dbReference type="InterPro" id="IPR033985">
    <property type="entry name" value="SusD-like_N"/>
</dbReference>
<evidence type="ECO:0000256" key="3">
    <source>
        <dbReference type="ARBA" id="ARBA00022729"/>
    </source>
</evidence>
<dbReference type="EMBL" id="CP094326">
    <property type="protein sequence ID" value="UNY98637.1"/>
    <property type="molecule type" value="Genomic_DNA"/>
</dbReference>
<keyword evidence="3" id="KW-0732">Signal</keyword>
<accession>A0ABY3YLC7</accession>
<protein>
    <submittedName>
        <fullName evidence="8">RagB/SusD family nutrient uptake outer membrane protein</fullName>
    </submittedName>
</protein>
<dbReference type="Proteomes" id="UP000829476">
    <property type="component" value="Chromosome"/>
</dbReference>
<organism evidence="8 9">
    <name type="scientific">Zhouia spongiae</name>
    <dbReference type="NCBI Taxonomy" id="2202721"/>
    <lineage>
        <taxon>Bacteria</taxon>
        <taxon>Pseudomonadati</taxon>
        <taxon>Bacteroidota</taxon>
        <taxon>Flavobacteriia</taxon>
        <taxon>Flavobacteriales</taxon>
        <taxon>Flavobacteriaceae</taxon>
        <taxon>Zhouia</taxon>
    </lineage>
</organism>
<dbReference type="Pfam" id="PF14322">
    <property type="entry name" value="SusD-like_3"/>
    <property type="match status" value="1"/>
</dbReference>
<proteinExistence type="inferred from homology"/>
<evidence type="ECO:0000256" key="5">
    <source>
        <dbReference type="ARBA" id="ARBA00023237"/>
    </source>
</evidence>
<feature type="domain" description="RagB/SusD" evidence="6">
    <location>
        <begin position="328"/>
        <end position="410"/>
    </location>
</feature>
<keyword evidence="5" id="KW-0998">Cell outer membrane</keyword>
<name>A0ABY3YLC7_9FLAO</name>
<comment type="similarity">
    <text evidence="2">Belongs to the SusD family.</text>
</comment>
<evidence type="ECO:0000256" key="2">
    <source>
        <dbReference type="ARBA" id="ARBA00006275"/>
    </source>
</evidence>
<evidence type="ECO:0000313" key="8">
    <source>
        <dbReference type="EMBL" id="UNY98637.1"/>
    </source>
</evidence>
<keyword evidence="4" id="KW-0472">Membrane</keyword>
<dbReference type="InterPro" id="IPR011990">
    <property type="entry name" value="TPR-like_helical_dom_sf"/>
</dbReference>
<dbReference type="Gene3D" id="1.25.40.390">
    <property type="match status" value="1"/>
</dbReference>
<comment type="subcellular location">
    <subcellularLocation>
        <location evidence="1">Cell outer membrane</location>
    </subcellularLocation>
</comment>
<reference evidence="8 9" key="1">
    <citation type="journal article" date="2018" name="Int. J. Syst. Evol. Microbiol.">
        <title>Zhouia spongiae sp. nov., isolated from a marine sponge.</title>
        <authorList>
            <person name="Zhuang L."/>
            <person name="Lin B."/>
            <person name="Qin F."/>
            <person name="Luo L."/>
        </authorList>
    </citation>
    <scope>NUCLEOTIDE SEQUENCE [LARGE SCALE GENOMIC DNA]</scope>
    <source>
        <strain evidence="8 9">HN-Y44</strain>
    </source>
</reference>
<evidence type="ECO:0000256" key="4">
    <source>
        <dbReference type="ARBA" id="ARBA00023136"/>
    </source>
</evidence>